<comment type="caution">
    <text evidence="3">The sequence shown here is derived from an EMBL/GenBank/DDBJ whole genome shotgun (WGS) entry which is preliminary data.</text>
</comment>
<name>A0ABD0K4B6_9CAEN</name>
<evidence type="ECO:0000259" key="2">
    <source>
        <dbReference type="Pfam" id="PF12260"/>
    </source>
</evidence>
<organism evidence="3 4">
    <name type="scientific">Batillaria attramentaria</name>
    <dbReference type="NCBI Taxonomy" id="370345"/>
    <lineage>
        <taxon>Eukaryota</taxon>
        <taxon>Metazoa</taxon>
        <taxon>Spiralia</taxon>
        <taxon>Lophotrochozoa</taxon>
        <taxon>Mollusca</taxon>
        <taxon>Gastropoda</taxon>
        <taxon>Caenogastropoda</taxon>
        <taxon>Sorbeoconcha</taxon>
        <taxon>Cerithioidea</taxon>
        <taxon>Batillariidae</taxon>
        <taxon>Batillaria</taxon>
    </lineage>
</organism>
<dbReference type="PANTHER" id="PTHR21093">
    <property type="entry name" value="DIVERGENT PROTEIN KINASE DOMAIN 1C-RELATED"/>
    <property type="match status" value="1"/>
</dbReference>
<dbReference type="PANTHER" id="PTHR21093:SF2">
    <property type="entry name" value="DIVERGENT PROTEIN KINASE DOMAIN 1C"/>
    <property type="match status" value="1"/>
</dbReference>
<protein>
    <recommendedName>
        <fullName evidence="2">FAM69 protein-kinase domain-containing protein</fullName>
    </recommendedName>
</protein>
<feature type="compositionally biased region" description="Polar residues" evidence="1">
    <location>
        <begin position="257"/>
        <end position="319"/>
    </location>
</feature>
<accession>A0ABD0K4B6</accession>
<gene>
    <name evidence="3" type="ORF">BaRGS_00026955</name>
</gene>
<dbReference type="InterPro" id="IPR022049">
    <property type="entry name" value="FAM69_kinase_dom"/>
</dbReference>
<keyword evidence="4" id="KW-1185">Reference proteome</keyword>
<dbReference type="EMBL" id="JACVVK020000256">
    <property type="protein sequence ID" value="KAK7481808.1"/>
    <property type="molecule type" value="Genomic_DNA"/>
</dbReference>
<dbReference type="Pfam" id="PF12260">
    <property type="entry name" value="PIP49_C"/>
    <property type="match status" value="1"/>
</dbReference>
<evidence type="ECO:0000313" key="4">
    <source>
        <dbReference type="Proteomes" id="UP001519460"/>
    </source>
</evidence>
<feature type="non-terminal residue" evidence="3">
    <location>
        <position position="1"/>
    </location>
</feature>
<dbReference type="Proteomes" id="UP001519460">
    <property type="component" value="Unassembled WGS sequence"/>
</dbReference>
<dbReference type="AlphaFoldDB" id="A0ABD0K4B6"/>
<proteinExistence type="predicted"/>
<evidence type="ECO:0000256" key="1">
    <source>
        <dbReference type="SAM" id="MobiDB-lite"/>
    </source>
</evidence>
<feature type="compositionally biased region" description="Polar residues" evidence="1">
    <location>
        <begin position="339"/>
        <end position="438"/>
    </location>
</feature>
<sequence>VIFVTCSDVCRAGRTVPAVMKTSLKNVTESFKKPSDRNWKVENASSFLDAARELVLEHVKRYVGFLPFKADDALTLVWGDDMTQHVNDANAAWRSLGFLMDQTEFVLSRSFRNQGVFPDIYGSCGPYYLQESTPPGQLHWMTPVQESVLGLPQASWSERATIALNVLRLLQRLDARLPEPLIMCDIKGDNFGLTESGEARLLDTDEVIFNSSMSSTKGRTNACTRDHDCVYNHCDGFCDTQRGTCHMDSNYNLQLLASSPSPVSDQTLTSSPVSDQPLTSPPVSDQPLTSSPSPVSDQPLPSSPVSDQPLTDQPLTSYPSPVCDQPITSYPSPVCDQPLASSPSPVSDQPLTSSPSPVSDQPLASSPSPVSDQPLTSSPSPVSDQPLTSSPSPVSDQPLASSPSPVSDQPLTSSPSPVSDQPLASSPSPVSDQPLTSSPSPYTCRMVFLGRPPAFFDDGGLLHGPPAASAQALRHVLHACNTLSDILVHEPNARKRVMDELIRHVDTVLEKLAMHVSSSQKPAKWRMMPTIVNVWPSSSECWRQRLTQFYLAVFDQHVDTVLKKLDMHVDVDVLI</sequence>
<reference evidence="3 4" key="1">
    <citation type="journal article" date="2023" name="Sci. Data">
        <title>Genome assembly of the Korean intertidal mud-creeper Batillaria attramentaria.</title>
        <authorList>
            <person name="Patra A.K."/>
            <person name="Ho P.T."/>
            <person name="Jun S."/>
            <person name="Lee S.J."/>
            <person name="Kim Y."/>
            <person name="Won Y.J."/>
        </authorList>
    </citation>
    <scope>NUCLEOTIDE SEQUENCE [LARGE SCALE GENOMIC DNA]</scope>
    <source>
        <strain evidence="3">Wonlab-2016</strain>
    </source>
</reference>
<evidence type="ECO:0000313" key="3">
    <source>
        <dbReference type="EMBL" id="KAK7481808.1"/>
    </source>
</evidence>
<feature type="region of interest" description="Disordered" evidence="1">
    <location>
        <begin position="257"/>
        <end position="438"/>
    </location>
</feature>
<feature type="domain" description="FAM69 protein-kinase" evidence="2">
    <location>
        <begin position="99"/>
        <end position="255"/>
    </location>
</feature>